<dbReference type="SUPFAM" id="SSF52058">
    <property type="entry name" value="L domain-like"/>
    <property type="match status" value="1"/>
</dbReference>
<protein>
    <recommendedName>
        <fullName evidence="4">Leucine-rich repeat-containing N-terminal plant-type domain-containing protein</fullName>
    </recommendedName>
</protein>
<accession>A0A5J5AYQ3</accession>
<dbReference type="PANTHER" id="PTHR48009:SF9">
    <property type="entry name" value="LRR RECEPTOR-LIKE SERINE_THREONINE-PROTEIN KINASE GSO1"/>
    <property type="match status" value="1"/>
</dbReference>
<reference evidence="5 6" key="1">
    <citation type="submission" date="2019-09" db="EMBL/GenBank/DDBJ databases">
        <title>A chromosome-level genome assembly of the Chinese tupelo Nyssa sinensis.</title>
        <authorList>
            <person name="Yang X."/>
            <person name="Kang M."/>
            <person name="Yang Y."/>
            <person name="Xiong H."/>
            <person name="Wang M."/>
            <person name="Zhang Z."/>
            <person name="Wang Z."/>
            <person name="Wu H."/>
            <person name="Ma T."/>
            <person name="Liu J."/>
            <person name="Xi Z."/>
        </authorList>
    </citation>
    <scope>NUCLEOTIDE SEQUENCE [LARGE SCALE GENOMIC DNA]</scope>
    <source>
        <strain evidence="5">J267</strain>
        <tissue evidence="5">Leaf</tissue>
    </source>
</reference>
<feature type="signal peptide" evidence="3">
    <location>
        <begin position="1"/>
        <end position="16"/>
    </location>
</feature>
<keyword evidence="6" id="KW-1185">Reference proteome</keyword>
<dbReference type="InterPro" id="IPR053213">
    <property type="entry name" value="RLP29"/>
</dbReference>
<dbReference type="Pfam" id="PF08263">
    <property type="entry name" value="LRRNT_2"/>
    <property type="match status" value="1"/>
</dbReference>
<evidence type="ECO:0000256" key="1">
    <source>
        <dbReference type="ARBA" id="ARBA00022614"/>
    </source>
</evidence>
<evidence type="ECO:0000256" key="2">
    <source>
        <dbReference type="ARBA" id="ARBA00022737"/>
    </source>
</evidence>
<dbReference type="InterPro" id="IPR001611">
    <property type="entry name" value="Leu-rich_rpt"/>
</dbReference>
<sequence>MAKLFIFFLVFHLSLSSLIFTTTISVQSLTHPSDIAALQAFKASIKPITIPSYSCLASWNFSSDPCALPHVTHFTCGLTCSTGSRVTQLTLDPAGYSALSLRYNRLRGPIPWEFSKMGSLKRLFLDGNFLNGTPPEGLFSGRDVSFRQLRRQLSTELPGFIAALLKITET</sequence>
<dbReference type="Proteomes" id="UP000325577">
    <property type="component" value="Linkage Group LG16"/>
</dbReference>
<proteinExistence type="predicted"/>
<name>A0A5J5AYQ3_9ASTE</name>
<dbReference type="OrthoDB" id="676979at2759"/>
<dbReference type="AlphaFoldDB" id="A0A5J5AYQ3"/>
<dbReference type="EMBL" id="CM018039">
    <property type="protein sequence ID" value="KAA8536225.1"/>
    <property type="molecule type" value="Genomic_DNA"/>
</dbReference>
<feature type="chain" id="PRO_5023872670" description="Leucine-rich repeat-containing N-terminal plant-type domain-containing protein" evidence="3">
    <location>
        <begin position="17"/>
        <end position="170"/>
    </location>
</feature>
<dbReference type="Pfam" id="PF00560">
    <property type="entry name" value="LRR_1"/>
    <property type="match status" value="2"/>
</dbReference>
<organism evidence="5 6">
    <name type="scientific">Nyssa sinensis</name>
    <dbReference type="NCBI Taxonomy" id="561372"/>
    <lineage>
        <taxon>Eukaryota</taxon>
        <taxon>Viridiplantae</taxon>
        <taxon>Streptophyta</taxon>
        <taxon>Embryophyta</taxon>
        <taxon>Tracheophyta</taxon>
        <taxon>Spermatophyta</taxon>
        <taxon>Magnoliopsida</taxon>
        <taxon>eudicotyledons</taxon>
        <taxon>Gunneridae</taxon>
        <taxon>Pentapetalae</taxon>
        <taxon>asterids</taxon>
        <taxon>Cornales</taxon>
        <taxon>Nyssaceae</taxon>
        <taxon>Nyssa</taxon>
    </lineage>
</organism>
<feature type="domain" description="Leucine-rich repeat-containing N-terminal plant-type" evidence="4">
    <location>
        <begin position="31"/>
        <end position="72"/>
    </location>
</feature>
<keyword evidence="1" id="KW-0433">Leucine-rich repeat</keyword>
<evidence type="ECO:0000259" key="4">
    <source>
        <dbReference type="Pfam" id="PF08263"/>
    </source>
</evidence>
<keyword evidence="2" id="KW-0677">Repeat</keyword>
<gene>
    <name evidence="5" type="ORF">F0562_028703</name>
</gene>
<dbReference type="Gene3D" id="3.80.10.10">
    <property type="entry name" value="Ribonuclease Inhibitor"/>
    <property type="match status" value="1"/>
</dbReference>
<dbReference type="PANTHER" id="PTHR48009">
    <property type="entry name" value="LEUCINE-RICH REPEAT (LRR) FAMILY PROTEIN"/>
    <property type="match status" value="1"/>
</dbReference>
<evidence type="ECO:0000256" key="3">
    <source>
        <dbReference type="SAM" id="SignalP"/>
    </source>
</evidence>
<keyword evidence="3" id="KW-0732">Signal</keyword>
<evidence type="ECO:0000313" key="5">
    <source>
        <dbReference type="EMBL" id="KAA8536225.1"/>
    </source>
</evidence>
<dbReference type="InterPro" id="IPR013210">
    <property type="entry name" value="LRR_N_plant-typ"/>
</dbReference>
<evidence type="ECO:0000313" key="6">
    <source>
        <dbReference type="Proteomes" id="UP000325577"/>
    </source>
</evidence>
<dbReference type="InterPro" id="IPR032675">
    <property type="entry name" value="LRR_dom_sf"/>
</dbReference>